<dbReference type="PANTHER" id="PTHR43876">
    <property type="entry name" value="UBIQUINONE BIOSYNTHESIS MONOOXYGENASE COQ6, MITOCHONDRIAL"/>
    <property type="match status" value="1"/>
</dbReference>
<comment type="caution">
    <text evidence="2">The sequence shown here is derived from an EMBL/GenBank/DDBJ whole genome shotgun (WGS) entry which is preliminary data.</text>
</comment>
<dbReference type="InterPro" id="IPR036188">
    <property type="entry name" value="FAD/NAD-bd_sf"/>
</dbReference>
<evidence type="ECO:0000259" key="1">
    <source>
        <dbReference type="Pfam" id="PF01494"/>
    </source>
</evidence>
<dbReference type="GO" id="GO:0071949">
    <property type="term" value="F:FAD binding"/>
    <property type="evidence" value="ECO:0007669"/>
    <property type="project" value="InterPro"/>
</dbReference>
<dbReference type="PANTHER" id="PTHR43876:SF7">
    <property type="entry name" value="UBIQUINONE BIOSYNTHESIS MONOOXYGENASE COQ6, MITOCHONDRIAL"/>
    <property type="match status" value="1"/>
</dbReference>
<reference evidence="2 3" key="1">
    <citation type="submission" date="2016-04" db="EMBL/GenBank/DDBJ databases">
        <title>The genome of Intoshia linei affirms orthonectids as highly simplified spiralians.</title>
        <authorList>
            <person name="Mikhailov K.V."/>
            <person name="Slusarev G.S."/>
            <person name="Nikitin M.A."/>
            <person name="Logacheva M.D."/>
            <person name="Penin A."/>
            <person name="Aleoshin V."/>
            <person name="Panchin Y.V."/>
        </authorList>
    </citation>
    <scope>NUCLEOTIDE SEQUENCE [LARGE SCALE GENOMIC DNA]</scope>
    <source>
        <strain evidence="2">Intl2013</strain>
        <tissue evidence="2">Whole animal</tissue>
    </source>
</reference>
<dbReference type="EMBL" id="LWCA01001331">
    <property type="protein sequence ID" value="OAF65358.1"/>
    <property type="molecule type" value="Genomic_DNA"/>
</dbReference>
<evidence type="ECO:0000313" key="3">
    <source>
        <dbReference type="Proteomes" id="UP000078046"/>
    </source>
</evidence>
<name>A0A177ATK8_9BILA</name>
<sequence length="359" mass="40220">MVELGVAQHLEKSRIGIAKNMHIQDELSSSWCYLSNDDVKSNVIFYVVENENLENAFSLALRQFKTPNFECENLKLKSFDTVHQINAKFNNADLNKPTTSSILIGADGKNSLVRRISNIQTKTKKTTQIALTAVVQSTNLVNVGFQRFTKFGPIALLPMTDDNFCLIWSLERSVAEKLNALNYEDFIKIINNNLKYNASTDGDCFPLINSVFSYINDDEPGQEVALKNIIKGTRGRYILTNCIVDSMVSERVALIGDAAHSLLPLAGLGFNTSILDIKNLVASMEKYARLGVDLGNENVLRDYNGKVMNYNKILNFTINAIDEIFRDTNIGSQFLRSFGMNIIRSSSFLKKSALQMANR</sequence>
<dbReference type="Proteomes" id="UP000078046">
    <property type="component" value="Unassembled WGS sequence"/>
</dbReference>
<evidence type="ECO:0000313" key="2">
    <source>
        <dbReference type="EMBL" id="OAF65358.1"/>
    </source>
</evidence>
<dbReference type="Pfam" id="PF01494">
    <property type="entry name" value="FAD_binding_3"/>
    <property type="match status" value="1"/>
</dbReference>
<dbReference type="SUPFAM" id="SSF51905">
    <property type="entry name" value="FAD/NAD(P)-binding domain"/>
    <property type="match status" value="1"/>
</dbReference>
<dbReference type="AlphaFoldDB" id="A0A177ATK8"/>
<proteinExistence type="predicted"/>
<accession>A0A177ATK8</accession>
<keyword evidence="3" id="KW-1185">Reference proteome</keyword>
<feature type="domain" description="FAD-binding" evidence="1">
    <location>
        <begin position="242"/>
        <end position="283"/>
    </location>
</feature>
<organism evidence="2 3">
    <name type="scientific">Intoshia linei</name>
    <dbReference type="NCBI Taxonomy" id="1819745"/>
    <lineage>
        <taxon>Eukaryota</taxon>
        <taxon>Metazoa</taxon>
        <taxon>Spiralia</taxon>
        <taxon>Lophotrochozoa</taxon>
        <taxon>Mesozoa</taxon>
        <taxon>Orthonectida</taxon>
        <taxon>Rhopaluridae</taxon>
        <taxon>Intoshia</taxon>
    </lineage>
</organism>
<dbReference type="InterPro" id="IPR002938">
    <property type="entry name" value="FAD-bd"/>
</dbReference>
<dbReference type="OrthoDB" id="683240at2759"/>
<dbReference type="PRINTS" id="PR00420">
    <property type="entry name" value="RNGMNOXGNASE"/>
</dbReference>
<dbReference type="InterPro" id="IPR051205">
    <property type="entry name" value="UbiH/COQ6_monooxygenase"/>
</dbReference>
<protein>
    <recommendedName>
        <fullName evidence="1">FAD-binding domain-containing protein</fullName>
    </recommendedName>
</protein>
<gene>
    <name evidence="2" type="ORF">A3Q56_06939</name>
</gene>
<dbReference type="Gene3D" id="3.50.50.60">
    <property type="entry name" value="FAD/NAD(P)-binding domain"/>
    <property type="match status" value="2"/>
</dbReference>